<organism evidence="1 2">
    <name type="scientific">Morganella morganii</name>
    <name type="common">Proteus morganii</name>
    <dbReference type="NCBI Taxonomy" id="582"/>
    <lineage>
        <taxon>Bacteria</taxon>
        <taxon>Pseudomonadati</taxon>
        <taxon>Pseudomonadota</taxon>
        <taxon>Gammaproteobacteria</taxon>
        <taxon>Enterobacterales</taxon>
        <taxon>Morganellaceae</taxon>
        <taxon>Morganella</taxon>
    </lineage>
</organism>
<reference evidence="1" key="1">
    <citation type="submission" date="2022-08" db="EMBL/GenBank/DDBJ databases">
        <authorList>
            <person name="Dale J.L."/>
        </authorList>
    </citation>
    <scope>NUCLEOTIDE SEQUENCE</scope>
    <source>
        <strain evidence="1">2022EL-00758</strain>
    </source>
</reference>
<comment type="caution">
    <text evidence="1">The sequence shown here is derived from an EMBL/GenBank/DDBJ whole genome shotgun (WGS) entry which is preliminary data.</text>
</comment>
<protein>
    <submittedName>
        <fullName evidence="1">Uncharacterized protein</fullName>
    </submittedName>
</protein>
<dbReference type="AlphaFoldDB" id="A0A9Q4GSM6"/>
<name>A0A9Q4GSM6_MORMO</name>
<evidence type="ECO:0000313" key="2">
    <source>
        <dbReference type="Proteomes" id="UP001076655"/>
    </source>
</evidence>
<dbReference type="EMBL" id="JAPNMI010000011">
    <property type="protein sequence ID" value="MCY0791624.1"/>
    <property type="molecule type" value="Genomic_DNA"/>
</dbReference>
<accession>A0A9Q4GSM6</accession>
<dbReference type="Proteomes" id="UP001076655">
    <property type="component" value="Unassembled WGS sequence"/>
</dbReference>
<dbReference type="RefSeq" id="WP_214095913.1">
    <property type="nucleotide sequence ID" value="NZ_BRRE01000011.1"/>
</dbReference>
<sequence length="145" mass="17143">MFNIEGDVNQINFNISNICDFSVSGDACTEYDKSIYFNIELILERGFFNILNCEFYYFELEDFIKGLLLILNNNKDEYLFSDERNIVNINFKRDKNSSDISVCYKLFESFDSECYITGVFYLFEEKIYDIINNIKPYLSENKASV</sequence>
<proteinExistence type="predicted"/>
<evidence type="ECO:0000313" key="1">
    <source>
        <dbReference type="EMBL" id="MCY0791624.1"/>
    </source>
</evidence>
<gene>
    <name evidence="1" type="ORF">N0392_18295</name>
</gene>